<evidence type="ECO:0000259" key="4">
    <source>
        <dbReference type="PROSITE" id="PS50132"/>
    </source>
</evidence>
<organism evidence="7 8">
    <name type="scientific">Magallana gigas</name>
    <name type="common">Pacific oyster</name>
    <name type="synonym">Crassostrea gigas</name>
    <dbReference type="NCBI Taxonomy" id="29159"/>
    <lineage>
        <taxon>Eukaryota</taxon>
        <taxon>Metazoa</taxon>
        <taxon>Spiralia</taxon>
        <taxon>Lophotrochozoa</taxon>
        <taxon>Mollusca</taxon>
        <taxon>Bivalvia</taxon>
        <taxon>Autobranchia</taxon>
        <taxon>Pteriomorphia</taxon>
        <taxon>Ostreida</taxon>
        <taxon>Ostreoidea</taxon>
        <taxon>Ostreidae</taxon>
        <taxon>Magallana</taxon>
    </lineage>
</organism>
<accession>A0A8W8MBA0</accession>
<dbReference type="SMART" id="SM00312">
    <property type="entry name" value="PX"/>
    <property type="match status" value="1"/>
</dbReference>
<name>A0A8W8MBA0_MAGGI</name>
<dbReference type="InterPro" id="IPR016137">
    <property type="entry name" value="RGS"/>
</dbReference>
<dbReference type="PANTHER" id="PTHR22775:SF3">
    <property type="entry name" value="SORTING NEXIN-13"/>
    <property type="match status" value="1"/>
</dbReference>
<dbReference type="Pfam" id="PF02194">
    <property type="entry name" value="PXA"/>
    <property type="match status" value="1"/>
</dbReference>
<dbReference type="PROSITE" id="PS51207">
    <property type="entry name" value="PXA"/>
    <property type="match status" value="1"/>
</dbReference>
<evidence type="ECO:0000313" key="8">
    <source>
        <dbReference type="Proteomes" id="UP000005408"/>
    </source>
</evidence>
<dbReference type="SMART" id="SM00313">
    <property type="entry name" value="PXA"/>
    <property type="match status" value="1"/>
</dbReference>
<dbReference type="GO" id="GO:0035091">
    <property type="term" value="F:phosphatidylinositol binding"/>
    <property type="evidence" value="ECO:0007669"/>
    <property type="project" value="InterPro"/>
</dbReference>
<dbReference type="InterPro" id="IPR003114">
    <property type="entry name" value="Phox_assoc"/>
</dbReference>
<sequence length="945" mass="108227">MLSLEEGWKWPALALFLFLVTFGSVGLLSLGYVICILIGGMVMTFYHGRQLSQSALQMELPDLPRSKPGVLTVVNKMESSPKGKNFDRRMTGASVIDEALHEVLTYAIRDYIKSWYRQVSDHDGFVLDIRQCVQKLTITFASRTKDVDWMPFFSQRLVDDFASHLRLYRRARDDATVPPTDELYQEQVQSAFFDLEVAMEKDKCRDLVCLDPEAEKQYLQNLSEVLLFLLLPPDDFPNKTFRYILREVLVNGIFIPTIELLSDPDYLNQYIAWLCKDGSFTNESFLTVIKSSHLVGELEAVKEITEQNIAKWRSRDTGGADDAVIKQKLNSLLFVKNICEGRIRRIQEGSLDDIEEAPDICRAKNIFVLSLDEIIENNIALAVFIEFMTNVCGQQYLFFYLNVEGFRTAAGQQILDAQQRAMNGMSTEADLESLRRAAMIIYDQYLSDKASSRIKLESDIVKRTLQKIKNKNIAEDLFDEAQSKVYQILHSEQYYEAFLQSNVYLKMLQEMGLSKPDKPEDGDTSSLDEDASTKSVASLGMEDSSEETSLPRSRSDSPVTTDTAITAFISQTGMMKESDKNSGKTYAVFAVRATKTSGDEEEVSETYRRYSDFHDLHMLIQEKFPDFQCPPLPGKTIVKNMNKDFLEKRKKSLNTYLMNLMKQEVWIKYPGMKELVLKFVAPGLWEKHKSELARKMDTIVNPIRSSVKTVGRAVSTDSLVDGLGKVFKSDSNDRRALDSGKVADGLDGDADNIPLRVMLLLMDEVYDLREKNTWLRRRIVAVLKQLIKVTFGDSINKKIVDYVEFMTSAEQMAEYVRKFRDSFWPAGSLAEPRVQRDVHTKMRTRVLCKAKMLGSVSDDFRHLMGTDTIRIGTSRMFDMFQHQKLNKRFVYVFLEGVIITLFPQNKFPELFTRLHSRSDRVVNHIAKMKEKNADSAESGARKRRR</sequence>
<dbReference type="PROSITE" id="PS50132">
    <property type="entry name" value="RGS"/>
    <property type="match status" value="1"/>
</dbReference>
<feature type="domain" description="PXA" evidence="6">
    <location>
        <begin position="93"/>
        <end position="279"/>
    </location>
</feature>
<dbReference type="OrthoDB" id="5772781at2759"/>
<feature type="transmembrane region" description="Helical" evidence="3">
    <location>
        <begin position="12"/>
        <end position="45"/>
    </location>
</feature>
<evidence type="ECO:0000259" key="5">
    <source>
        <dbReference type="PROSITE" id="PS50195"/>
    </source>
</evidence>
<keyword evidence="8" id="KW-1185">Reference proteome</keyword>
<dbReference type="Pfam" id="PF08628">
    <property type="entry name" value="Nexin_C"/>
    <property type="match status" value="1"/>
</dbReference>
<dbReference type="SUPFAM" id="SSF64268">
    <property type="entry name" value="PX domain"/>
    <property type="match status" value="1"/>
</dbReference>
<keyword evidence="3" id="KW-0812">Transmembrane</keyword>
<dbReference type="Pfam" id="PF00615">
    <property type="entry name" value="RGS"/>
    <property type="match status" value="1"/>
</dbReference>
<dbReference type="GO" id="GO:0005769">
    <property type="term" value="C:early endosome"/>
    <property type="evidence" value="ECO:0007669"/>
    <property type="project" value="TreeGrafter"/>
</dbReference>
<dbReference type="InterPro" id="IPR036871">
    <property type="entry name" value="PX_dom_sf"/>
</dbReference>
<dbReference type="Pfam" id="PF00787">
    <property type="entry name" value="PX"/>
    <property type="match status" value="1"/>
</dbReference>
<dbReference type="OMA" id="CETINNT"/>
<dbReference type="InterPro" id="IPR044926">
    <property type="entry name" value="RGS_subdomain_2"/>
</dbReference>
<dbReference type="InterPro" id="IPR013937">
    <property type="entry name" value="Sorting_nexin_C"/>
</dbReference>
<evidence type="ECO:0000313" key="7">
    <source>
        <dbReference type="EnsemblMetazoa" id="G32177.3:cds"/>
    </source>
</evidence>
<dbReference type="PANTHER" id="PTHR22775">
    <property type="entry name" value="SORTING NEXIN"/>
    <property type="match status" value="1"/>
</dbReference>
<dbReference type="SUPFAM" id="SSF48097">
    <property type="entry name" value="Regulator of G-protein signaling, RGS"/>
    <property type="match status" value="1"/>
</dbReference>
<reference evidence="7" key="1">
    <citation type="submission" date="2022-08" db="UniProtKB">
        <authorList>
            <consortium name="EnsemblMetazoa"/>
        </authorList>
    </citation>
    <scope>IDENTIFICATION</scope>
    <source>
        <strain evidence="7">05x7-T-G4-1.051#20</strain>
    </source>
</reference>
<dbReference type="InterPro" id="IPR036305">
    <property type="entry name" value="RGS_sf"/>
</dbReference>
<feature type="compositionally biased region" description="Polar residues" evidence="2">
    <location>
        <begin position="547"/>
        <end position="562"/>
    </location>
</feature>
<evidence type="ECO:0000256" key="2">
    <source>
        <dbReference type="SAM" id="MobiDB-lite"/>
    </source>
</evidence>
<feature type="domain" description="RGS" evidence="4">
    <location>
        <begin position="370"/>
        <end position="508"/>
    </location>
</feature>
<evidence type="ECO:0008006" key="9">
    <source>
        <dbReference type="Google" id="ProtNLM"/>
    </source>
</evidence>
<dbReference type="Gene3D" id="1.10.167.10">
    <property type="entry name" value="Regulator of G-protein Signalling 4, domain 2"/>
    <property type="match status" value="1"/>
</dbReference>
<dbReference type="PROSITE" id="PS50195">
    <property type="entry name" value="PX"/>
    <property type="match status" value="1"/>
</dbReference>
<keyword evidence="3" id="KW-1133">Transmembrane helix</keyword>
<keyword evidence="3" id="KW-0472">Membrane</keyword>
<dbReference type="AlphaFoldDB" id="A0A8W8MBA0"/>
<protein>
    <recommendedName>
        <fullName evidence="9">Sorting nexin-13</fullName>
    </recommendedName>
</protein>
<dbReference type="SMART" id="SM00315">
    <property type="entry name" value="RGS"/>
    <property type="match status" value="1"/>
</dbReference>
<feature type="domain" description="PX" evidence="5">
    <location>
        <begin position="567"/>
        <end position="687"/>
    </location>
</feature>
<dbReference type="InterPro" id="IPR001683">
    <property type="entry name" value="PX_dom"/>
</dbReference>
<dbReference type="Gene3D" id="3.30.1520.10">
    <property type="entry name" value="Phox-like domain"/>
    <property type="match status" value="1"/>
</dbReference>
<dbReference type="Proteomes" id="UP000005408">
    <property type="component" value="Unassembled WGS sequence"/>
</dbReference>
<evidence type="ECO:0000256" key="1">
    <source>
        <dbReference type="ARBA" id="ARBA00010883"/>
    </source>
</evidence>
<feature type="region of interest" description="Disordered" evidence="2">
    <location>
        <begin position="514"/>
        <end position="562"/>
    </location>
</feature>
<evidence type="ECO:0000256" key="3">
    <source>
        <dbReference type="SAM" id="Phobius"/>
    </source>
</evidence>
<evidence type="ECO:0000259" key="6">
    <source>
        <dbReference type="PROSITE" id="PS51207"/>
    </source>
</evidence>
<dbReference type="EnsemblMetazoa" id="G32177.3">
    <property type="protein sequence ID" value="G32177.3:cds"/>
    <property type="gene ID" value="G32177"/>
</dbReference>
<comment type="similarity">
    <text evidence="1">Belongs to the sorting nexin family.</text>
</comment>
<proteinExistence type="inferred from homology"/>